<proteinExistence type="predicted"/>
<sequence length="153" mass="17246">MSETHAFKRSHDILITAPASAVLDYVSNPNSWPEWIASSHEIDSPDRPMRKGDTFIEQWSTRSGPAQLDWVVTDCEPPHLWIGETKTDFIGTIIVRYDVKEEGNGEVRFTRTMINPARPKPPTEDQIARMDAEAEVSLANIKRNVEAKVTKAS</sequence>
<organism evidence="1 2">
    <name type="scientific">Sneathiella chungangensis</name>
    <dbReference type="NCBI Taxonomy" id="1418234"/>
    <lineage>
        <taxon>Bacteria</taxon>
        <taxon>Pseudomonadati</taxon>
        <taxon>Pseudomonadota</taxon>
        <taxon>Alphaproteobacteria</taxon>
        <taxon>Sneathiellales</taxon>
        <taxon>Sneathiellaceae</taxon>
        <taxon>Sneathiella</taxon>
    </lineage>
</organism>
<evidence type="ECO:0000313" key="2">
    <source>
        <dbReference type="Proteomes" id="UP000445696"/>
    </source>
</evidence>
<gene>
    <name evidence="1" type="ORF">GQF03_08180</name>
</gene>
<dbReference type="Proteomes" id="UP000445696">
    <property type="component" value="Unassembled WGS sequence"/>
</dbReference>
<dbReference type="Gene3D" id="3.30.530.20">
    <property type="match status" value="1"/>
</dbReference>
<dbReference type="InterPro" id="IPR019587">
    <property type="entry name" value="Polyketide_cyclase/dehydratase"/>
</dbReference>
<dbReference type="AlphaFoldDB" id="A0A845MF67"/>
<evidence type="ECO:0000313" key="1">
    <source>
        <dbReference type="EMBL" id="MZR22305.1"/>
    </source>
</evidence>
<dbReference type="OrthoDB" id="8224011at2"/>
<dbReference type="Pfam" id="PF10604">
    <property type="entry name" value="Polyketide_cyc2"/>
    <property type="match status" value="1"/>
</dbReference>
<dbReference type="EMBL" id="WTVA01000003">
    <property type="protein sequence ID" value="MZR22305.1"/>
    <property type="molecule type" value="Genomic_DNA"/>
</dbReference>
<accession>A0A845MF67</accession>
<reference evidence="1 2" key="1">
    <citation type="journal article" date="2014" name="Int. J. Syst. Evol. Microbiol.">
        <title>Sneathiella chungangensis sp. nov., isolated from a marine sand, and emended description of the genus Sneathiella.</title>
        <authorList>
            <person name="Siamphan C."/>
            <person name="Kim H."/>
            <person name="Lee J.S."/>
            <person name="Kim W."/>
        </authorList>
    </citation>
    <scope>NUCLEOTIDE SEQUENCE [LARGE SCALE GENOMIC DNA]</scope>
    <source>
        <strain evidence="1 2">KCTC 32476</strain>
    </source>
</reference>
<dbReference type="SUPFAM" id="SSF55961">
    <property type="entry name" value="Bet v1-like"/>
    <property type="match status" value="1"/>
</dbReference>
<protein>
    <submittedName>
        <fullName evidence="1">SRPBCC family protein</fullName>
    </submittedName>
</protein>
<dbReference type="RefSeq" id="WP_161338755.1">
    <property type="nucleotide sequence ID" value="NZ_JBHSDG010000005.1"/>
</dbReference>
<name>A0A845MF67_9PROT</name>
<dbReference type="InterPro" id="IPR023393">
    <property type="entry name" value="START-like_dom_sf"/>
</dbReference>
<comment type="caution">
    <text evidence="1">The sequence shown here is derived from an EMBL/GenBank/DDBJ whole genome shotgun (WGS) entry which is preliminary data.</text>
</comment>
<keyword evidence="2" id="KW-1185">Reference proteome</keyword>